<dbReference type="Proteomes" id="UP000009168">
    <property type="component" value="Unassembled WGS sequence"/>
</dbReference>
<keyword evidence="1" id="KW-1133">Transmembrane helix</keyword>
<dbReference type="RefSeq" id="XP_001015639.2">
    <property type="nucleotide sequence ID" value="XM_001015639.2"/>
</dbReference>
<dbReference type="PANTHER" id="PTHR11319">
    <property type="entry name" value="G PROTEIN-COUPLED RECEPTOR-RELATED"/>
    <property type="match status" value="1"/>
</dbReference>
<reference evidence="3" key="1">
    <citation type="journal article" date="2006" name="PLoS Biol.">
        <title>Macronuclear genome sequence of the ciliate Tetrahymena thermophila, a model eukaryote.</title>
        <authorList>
            <person name="Eisen J.A."/>
            <person name="Coyne R.S."/>
            <person name="Wu M."/>
            <person name="Wu D."/>
            <person name="Thiagarajan M."/>
            <person name="Wortman J.R."/>
            <person name="Badger J.H."/>
            <person name="Ren Q."/>
            <person name="Amedeo P."/>
            <person name="Jones K.M."/>
            <person name="Tallon L.J."/>
            <person name="Delcher A.L."/>
            <person name="Salzberg S.L."/>
            <person name="Silva J.C."/>
            <person name="Haas B.J."/>
            <person name="Majoros W.H."/>
            <person name="Farzad M."/>
            <person name="Carlton J.M."/>
            <person name="Smith R.K. Jr."/>
            <person name="Garg J."/>
            <person name="Pearlman R.E."/>
            <person name="Karrer K.M."/>
            <person name="Sun L."/>
            <person name="Manning G."/>
            <person name="Elde N.C."/>
            <person name="Turkewitz A.P."/>
            <person name="Asai D.J."/>
            <person name="Wilkes D.E."/>
            <person name="Wang Y."/>
            <person name="Cai H."/>
            <person name="Collins K."/>
            <person name="Stewart B.A."/>
            <person name="Lee S.R."/>
            <person name="Wilamowska K."/>
            <person name="Weinberg Z."/>
            <person name="Ruzzo W.L."/>
            <person name="Wloga D."/>
            <person name="Gaertig J."/>
            <person name="Frankel J."/>
            <person name="Tsao C.-C."/>
            <person name="Gorovsky M.A."/>
            <person name="Keeling P.J."/>
            <person name="Waller R.F."/>
            <person name="Patron N.J."/>
            <person name="Cherry J.M."/>
            <person name="Stover N.A."/>
            <person name="Krieger C.J."/>
            <person name="del Toro C."/>
            <person name="Ryder H.F."/>
            <person name="Williamson S.C."/>
            <person name="Barbeau R.A."/>
            <person name="Hamilton E.P."/>
            <person name="Orias E."/>
        </authorList>
    </citation>
    <scope>NUCLEOTIDE SEQUENCE [LARGE SCALE GENOMIC DNA]</scope>
    <source>
        <strain evidence="3">SB210</strain>
    </source>
</reference>
<dbReference type="OrthoDB" id="338325at2759"/>
<dbReference type="KEGG" id="tet:TTHERM_00076980"/>
<dbReference type="HOGENOM" id="CLU_002675_0_0_1"/>
<evidence type="ECO:0000313" key="3">
    <source>
        <dbReference type="Proteomes" id="UP000009168"/>
    </source>
</evidence>
<dbReference type="GeneID" id="7846835"/>
<dbReference type="PANTHER" id="PTHR11319:SF35">
    <property type="entry name" value="OUTER MEMBRANE PROTEIN PMPC-RELATED"/>
    <property type="match status" value="1"/>
</dbReference>
<evidence type="ECO:0000256" key="1">
    <source>
        <dbReference type="SAM" id="Phobius"/>
    </source>
</evidence>
<evidence type="ECO:0000313" key="2">
    <source>
        <dbReference type="EMBL" id="EAR95394.2"/>
    </source>
</evidence>
<keyword evidence="3" id="KW-1185">Reference proteome</keyword>
<sequence>MSLNIIDSIVLNQNAQMKNFQMIDIILNIENSLNISNFDQVYLQNIKFNSTKLGNNQIIISNNKLVIIENITIDSIQTEQLTFYLSDNVNLVIKKIIIKNLRVTEIQIQQITVNNSNQIKILTIEPFYQKNVYYICLSDASDTSISDFYIYQSSISKICFQIVGFQNCTINNLTSLNNQITLFSINQQPDDGGNFIMSSSRLSGQEINEPLIELNFVDNILFNEVLIENNELNQFQNNTNFNGLGGSLYVFNCLHILIQNCKFKQNKCLRLNGGAISIQNLVNIAQVYIYKCSFIFNSAAFSTGGAINLSYSNLIIENSNITSNTALIGGGIYYEQVIPDFLLEKSNNTDNNKNKIINNNAKIFGHNIGSTIRKIDIDLQNIKIPNGSVKFLGERQIEIREFKSGNQISFEGIQLLDEENNPILTSNINITEFQFYSSDVQSFVQSLSVSLNWDQSNKKIQVIGQVQSKQQINNGINLQSQIMYIPQSIMSLQIVLDSLPKLIDSKGNIFFHQDQFQKNFTINFISCSIGEITTQQIESIICQECPQGKYSLDQYSTSCKQCPDTAKECYGSTINLMNGYWRENNKTDIIVYCNKNPEFCQAESPDSKFMCLRGHIGPLCEQCDSYGVIWGNRYSQIFSSDACYDCNDSVLLIAFENSLIFLLVFLYIFIILIKIIQKMQSKIIGYFLNKSEILFLGSTCNQLQNISSQHNIIIKLLLINSKTIRQTLNYNQNIN</sequence>
<name>Q23G66_TETTS</name>
<keyword evidence="1 2" id="KW-0812">Transmembrane</keyword>
<dbReference type="InParanoid" id="Q23G66"/>
<dbReference type="EMBL" id="GG662704">
    <property type="protein sequence ID" value="EAR95394.2"/>
    <property type="molecule type" value="Genomic_DNA"/>
</dbReference>
<gene>
    <name evidence="2" type="ORF">TTHERM_00076980</name>
</gene>
<keyword evidence="1" id="KW-0472">Membrane</keyword>
<organism evidence="2 3">
    <name type="scientific">Tetrahymena thermophila (strain SB210)</name>
    <dbReference type="NCBI Taxonomy" id="312017"/>
    <lineage>
        <taxon>Eukaryota</taxon>
        <taxon>Sar</taxon>
        <taxon>Alveolata</taxon>
        <taxon>Ciliophora</taxon>
        <taxon>Intramacronucleata</taxon>
        <taxon>Oligohymenophorea</taxon>
        <taxon>Hymenostomatida</taxon>
        <taxon>Tetrahymenina</taxon>
        <taxon>Tetrahymenidae</taxon>
        <taxon>Tetrahymena</taxon>
    </lineage>
</organism>
<accession>Q23G66</accession>
<dbReference type="AlphaFoldDB" id="Q23G66"/>
<feature type="transmembrane region" description="Helical" evidence="1">
    <location>
        <begin position="650"/>
        <end position="673"/>
    </location>
</feature>
<protein>
    <submittedName>
        <fullName evidence="2">Transmembrane protein, putative</fullName>
    </submittedName>
</protein>
<proteinExistence type="predicted"/>